<name>A0ABX0RHZ6_9GAMM</name>
<gene>
    <name evidence="1" type="ORF">F3J37_01025</name>
</gene>
<organism evidence="1 2">
    <name type="scientific">Candidatus Pantoea communis</name>
    <dbReference type="NCBI Taxonomy" id="2608354"/>
    <lineage>
        <taxon>Bacteria</taxon>
        <taxon>Pseudomonadati</taxon>
        <taxon>Pseudomonadota</taxon>
        <taxon>Gammaproteobacteria</taxon>
        <taxon>Enterobacterales</taxon>
        <taxon>Erwiniaceae</taxon>
        <taxon>Pantoea</taxon>
    </lineage>
</organism>
<dbReference type="Proteomes" id="UP001515780">
    <property type="component" value="Unassembled WGS sequence"/>
</dbReference>
<proteinExistence type="predicted"/>
<reference evidence="1 2" key="1">
    <citation type="journal article" date="2019" name="bioRxiv">
        <title>Bacteria contribute to plant secondary compound degradation in a generalist herbivore system.</title>
        <authorList>
            <person name="Francoeur C.B."/>
            <person name="Khadempour L."/>
            <person name="Moreira-Soto R.D."/>
            <person name="Gotting K."/>
            <person name="Book A.J."/>
            <person name="Pinto-Tomas A.A."/>
            <person name="Keefover-Ring K."/>
            <person name="Currie C.R."/>
        </authorList>
    </citation>
    <scope>NUCLEOTIDE SEQUENCE [LARGE SCALE GENOMIC DNA]</scope>
    <source>
        <strain evidence="1">Al-1710</strain>
    </source>
</reference>
<dbReference type="RefSeq" id="WP_166718903.1">
    <property type="nucleotide sequence ID" value="NZ_VWXC01000001.1"/>
</dbReference>
<accession>A0ABX0RHZ6</accession>
<protein>
    <submittedName>
        <fullName evidence="1">Uncharacterized protein</fullName>
    </submittedName>
</protein>
<evidence type="ECO:0000313" key="1">
    <source>
        <dbReference type="EMBL" id="NIG17258.1"/>
    </source>
</evidence>
<keyword evidence="2" id="KW-1185">Reference proteome</keyword>
<sequence>MTDFVLEVINSHDLAIQTTTDVNFVLRSSGQFSDANFNTTSQYYNHAYMDISAMNAPLVFFRPMTSSSRIAYIPGIQEHIAGANGATQKRGTVLKWYNLTIGTMQYYIFDQWVPPERSDYGIQAFDGSGNIIFDAGWNFMKVVNIKWLDPGFPNHASDPGGSNWTSVGTMGAGTLAGSMPNPRGWIYQGLGTFGIVLYESFHFDGASNEVMISLVPRGEFLDEAPATGWMHDASLSHVMAVDVSSLPTNYNSISVSAS</sequence>
<evidence type="ECO:0000313" key="2">
    <source>
        <dbReference type="Proteomes" id="UP001515780"/>
    </source>
</evidence>
<dbReference type="EMBL" id="VWXC01000001">
    <property type="protein sequence ID" value="NIG17258.1"/>
    <property type="molecule type" value="Genomic_DNA"/>
</dbReference>
<comment type="caution">
    <text evidence="1">The sequence shown here is derived from an EMBL/GenBank/DDBJ whole genome shotgun (WGS) entry which is preliminary data.</text>
</comment>